<feature type="region of interest" description="Disordered" evidence="1">
    <location>
        <begin position="33"/>
        <end position="80"/>
    </location>
</feature>
<proteinExistence type="predicted"/>
<evidence type="ECO:0000256" key="1">
    <source>
        <dbReference type="SAM" id="MobiDB-lite"/>
    </source>
</evidence>
<evidence type="ECO:0000313" key="3">
    <source>
        <dbReference type="Proteomes" id="UP000247810"/>
    </source>
</evidence>
<protein>
    <submittedName>
        <fullName evidence="2">Uncharacterized protein</fullName>
    </submittedName>
</protein>
<gene>
    <name evidence="2" type="ORF">BO71DRAFT_433395</name>
</gene>
<evidence type="ECO:0000313" key="2">
    <source>
        <dbReference type="EMBL" id="PYH90915.1"/>
    </source>
</evidence>
<name>A0A319D027_9EURO</name>
<accession>A0A319D027</accession>
<dbReference type="OrthoDB" id="5376140at2759"/>
<dbReference type="AlphaFoldDB" id="A0A319D027"/>
<keyword evidence="3" id="KW-1185">Reference proteome</keyword>
<sequence length="296" mass="33712">MEARSLLKKEPILISEMLRSILRKHQLIRTAQEENQEQSKVELELAPTHPIKAESISRPSVDRDSTLQDTSKENPAVNVKERLDTGSGTEAWSVQDIWESIIFPPDIQRCSPRCGSSNSVDARPLAIFDSRRLNWTFEKEDYISITMLSPEDEISRNILHIHGIYPADTSEPGDEGQLLATQFSFFHQSSICFLDSVIEMDSQLDGKELLLHFKDVDCMGERNDACLIPIRRITAARMLQHLGYGYFTEQQHLFRDSVPSRCGGGETRDFGISAFRMLKNNEGCRMADWDDDKCSK</sequence>
<dbReference type="Proteomes" id="UP000247810">
    <property type="component" value="Unassembled WGS sequence"/>
</dbReference>
<dbReference type="EMBL" id="KZ825964">
    <property type="protein sequence ID" value="PYH90915.1"/>
    <property type="molecule type" value="Genomic_DNA"/>
</dbReference>
<dbReference type="VEuPathDB" id="FungiDB:BO71DRAFT_433395"/>
<organism evidence="2 3">
    <name type="scientific">Aspergillus ellipticus CBS 707.79</name>
    <dbReference type="NCBI Taxonomy" id="1448320"/>
    <lineage>
        <taxon>Eukaryota</taxon>
        <taxon>Fungi</taxon>
        <taxon>Dikarya</taxon>
        <taxon>Ascomycota</taxon>
        <taxon>Pezizomycotina</taxon>
        <taxon>Eurotiomycetes</taxon>
        <taxon>Eurotiomycetidae</taxon>
        <taxon>Eurotiales</taxon>
        <taxon>Aspergillaceae</taxon>
        <taxon>Aspergillus</taxon>
        <taxon>Aspergillus subgen. Circumdati</taxon>
    </lineage>
</organism>
<feature type="compositionally biased region" description="Basic and acidic residues" evidence="1">
    <location>
        <begin position="60"/>
        <end position="72"/>
    </location>
</feature>
<reference evidence="2 3" key="1">
    <citation type="submission" date="2018-02" db="EMBL/GenBank/DDBJ databases">
        <title>The genomes of Aspergillus section Nigri reveals drivers in fungal speciation.</title>
        <authorList>
            <consortium name="DOE Joint Genome Institute"/>
            <person name="Vesth T.C."/>
            <person name="Nybo J."/>
            <person name="Theobald S."/>
            <person name="Brandl J."/>
            <person name="Frisvad J.C."/>
            <person name="Nielsen K.F."/>
            <person name="Lyhne E.K."/>
            <person name="Kogle M.E."/>
            <person name="Kuo A."/>
            <person name="Riley R."/>
            <person name="Clum A."/>
            <person name="Nolan M."/>
            <person name="Lipzen A."/>
            <person name="Salamov A."/>
            <person name="Henrissat B."/>
            <person name="Wiebenga A."/>
            <person name="De vries R.P."/>
            <person name="Grigoriev I.V."/>
            <person name="Mortensen U.H."/>
            <person name="Andersen M.R."/>
            <person name="Baker S.E."/>
        </authorList>
    </citation>
    <scope>NUCLEOTIDE SEQUENCE [LARGE SCALE GENOMIC DNA]</scope>
    <source>
        <strain evidence="2 3">CBS 707.79</strain>
    </source>
</reference>